<keyword evidence="14" id="KW-0464">Manganese</keyword>
<dbReference type="CDD" id="cd00593">
    <property type="entry name" value="RIBOc"/>
    <property type="match status" value="2"/>
</dbReference>
<evidence type="ECO:0000256" key="8">
    <source>
        <dbReference type="ARBA" id="ARBA00022801"/>
    </source>
</evidence>
<dbReference type="GO" id="GO:0030422">
    <property type="term" value="P:siRNA processing"/>
    <property type="evidence" value="ECO:0007669"/>
    <property type="project" value="InterPro"/>
</dbReference>
<dbReference type="Pfam" id="PF03368">
    <property type="entry name" value="Dicer_dimer"/>
    <property type="match status" value="1"/>
</dbReference>
<feature type="domain" description="Dicer dsRNA-binding fold" evidence="23">
    <location>
        <begin position="567"/>
        <end position="663"/>
    </location>
</feature>
<dbReference type="FunFam" id="3.40.50.300:FF:000628">
    <property type="entry name" value="Endoribonuclease Dicer"/>
    <property type="match status" value="1"/>
</dbReference>
<evidence type="ECO:0000313" key="25">
    <source>
        <dbReference type="RefSeq" id="XP_015511858.1"/>
    </source>
</evidence>
<dbReference type="OrthoDB" id="416741at2759"/>
<keyword evidence="24" id="KW-1185">Reference proteome</keyword>
<evidence type="ECO:0000256" key="11">
    <source>
        <dbReference type="ARBA" id="ARBA00022842"/>
    </source>
</evidence>
<dbReference type="InterPro" id="IPR027417">
    <property type="entry name" value="P-loop_NTPase"/>
</dbReference>
<feature type="domain" description="PAZ" evidence="20">
    <location>
        <begin position="828"/>
        <end position="959"/>
    </location>
</feature>
<dbReference type="RefSeq" id="XP_046601011.1">
    <property type="nucleotide sequence ID" value="XM_046745055.1"/>
</dbReference>
<organism evidence="24 25">
    <name type="scientific">Neodiprion lecontei</name>
    <name type="common">Redheaded pine sawfly</name>
    <dbReference type="NCBI Taxonomy" id="441921"/>
    <lineage>
        <taxon>Eukaryota</taxon>
        <taxon>Metazoa</taxon>
        <taxon>Ecdysozoa</taxon>
        <taxon>Arthropoda</taxon>
        <taxon>Hexapoda</taxon>
        <taxon>Insecta</taxon>
        <taxon>Pterygota</taxon>
        <taxon>Neoptera</taxon>
        <taxon>Endopterygota</taxon>
        <taxon>Hymenoptera</taxon>
        <taxon>Tenthredinoidea</taxon>
        <taxon>Diprionidae</taxon>
        <taxon>Diprioninae</taxon>
        <taxon>Neodiprion</taxon>
    </lineage>
</organism>
<dbReference type="SMART" id="SM00949">
    <property type="entry name" value="PAZ"/>
    <property type="match status" value="1"/>
</dbReference>
<dbReference type="GO" id="GO:0046872">
    <property type="term" value="F:metal ion binding"/>
    <property type="evidence" value="ECO:0007669"/>
    <property type="project" value="UniProtKB-KW"/>
</dbReference>
<sequence>MVQPIEEFSARPYQIDLYERAVQYNSIIYLPTGAGKTYIAVMIIKKLSGDVIKPYSVGGKRTIFAVNTVALADQQLRYLQRHTHLNCSSYTGEMQVDYWSRDKWLQELEDNQVLVMTSQIFLDILNHGYISLSQVNLMIFDECHRAVNDHPMRLIMQRFKDCPKDQQPRVLGLTATLLNGNIKVAKLDETITDLETTFHGKIIAVESLIGVRGYATNPIESMVRFSPPLRLTVLESTMARLIQAREILKVVEIKIDHEMINKSDNVFKPKSKSNKFQNVLSDLEEHLKVMGIYGGSKAALLHTIQLEYIKKSINNQETVFVIDYLITVLTSIRKIVEDEMEGYEPNEQIMKFSSDQVLKLFKVFLDFNREKLDSQRFCCLVFVQRRFTAKVLYHVLRNLHNTNENYKFLLAEFMVGFSANPHDSARESLCQRKWNKEVLHKLKNGQANCIIATDVIEEGVDVPDCTLVVRYNLPMDIRSYIQSKGRARHATSKYIILVPSNDDQFAPKYANFKLIEQKLEQFLIGKSQFRTEPTPETLDQELYTNEIEPYAVTNTNNEISVVTGTSAINLVNRYCSTLGNSHFVSLTPTWKLRKLCSDTGDLKFQVSLQVPILSPLKQIILGDPMPSIKLAKRSAALNCCKELHHIGELTDNLLPVTVDLILEDVDYLFPLWIDEEKTPLSQPGTEARKRLHELVYPECLFSAFPMPDQDLYLHILNIKPIYSVPQDNRRLVFYNILSDCTGYAILSTKRMPQLSAFSIFLNVGEVNVNVEVNHAKLQLTADEIGKLRCFHTMIFTEVMPIIKPFMVFDKDNLDNSFLIVPVDHKWEINWEIVVSNHKIEPIKPEKPICVRNVDYELALVRPSYRSANVYIVTQICEDRFAESSFPTLDYYSYVHYFKSKHDLLIEEGRQPLLEVKAISTKLNCIRPRGSSAGLSKRKRADLSEDFEEHLVPELCVRFEFSSLYWLKATTLPSIIHRISQLLIADQLRVTIEADVKLGLAKSDARQKWKDFRVSENTVKIEDNEPSLDTSSDDLLPETVQSRPELTGPEFDVLDSESKLYSWTKSQEPQDIERNIDEIQLIDIDYYERFMSSSSQEDSDILRNNIKARNHMSKPDVQVPKIKLLYQTTQNGPDQVSIMEALTAKMSHDVMNLEILETLGDSFLKFFTSLFLTDTFPTFSEGHLTSIKGKIIGNRNLYYAGFNKKLPGMIKVEEFTPTSNFIVPAYSVHRKLQGILLRAEVSPNILYNLRISKEEQLSGYLNSNTIKEIQDKVCGWEGGDAQSGLEHFLCVQTVSDKTVADCVEALIGVYLQSTGIEGAAKLLQWFQIIPCEIPVESILGGEPKNPLIGDGNPNMHMAWASTLEERIGYKFQNRGFLLQAFSHSSYSPNVITASYERLEFLGDAILDFLITAYIFENFDNLSPGQLTDLRSALVNNIIFACLAVRYGLHTYLLAYSPLLIDMVDKFVAFQEQREHAIDDELLYVLLEETRHSMAEFVSVPKVLGDIFEALAGAIYLDSGKSLTKVWEIFYALMHREIDTFSKNVPKQPVRMLYETQGAHPKFFPAIALDNKDTIMVPLEITICGNKKKIIHGFGSNTKEAKCAAAKQALKELRRRNM</sequence>
<evidence type="ECO:0000259" key="22">
    <source>
        <dbReference type="PROSITE" id="PS51194"/>
    </source>
</evidence>
<dbReference type="HAMAP" id="MF_00104">
    <property type="entry name" value="RNase_III"/>
    <property type="match status" value="1"/>
</dbReference>
<evidence type="ECO:0000256" key="7">
    <source>
        <dbReference type="ARBA" id="ARBA00022759"/>
    </source>
</evidence>
<dbReference type="GO" id="GO:0003723">
    <property type="term" value="F:RNA binding"/>
    <property type="evidence" value="ECO:0007669"/>
    <property type="project" value="UniProtKB-UniRule"/>
</dbReference>
<reference evidence="25" key="1">
    <citation type="submission" date="2025-04" db="UniProtKB">
        <authorList>
            <consortium name="RefSeq"/>
        </authorList>
    </citation>
    <scope>IDENTIFICATION</scope>
    <source>
        <tissue evidence="26 27">Thorax and Abdomen</tissue>
        <tissue evidence="25">Whole body</tissue>
    </source>
</reference>
<proteinExistence type="inferred from homology"/>
<dbReference type="Gene3D" id="3.30.160.380">
    <property type="entry name" value="Dicer dimerisation domain"/>
    <property type="match status" value="1"/>
</dbReference>
<feature type="domain" description="Helicase C-terminal" evidence="22">
    <location>
        <begin position="371"/>
        <end position="542"/>
    </location>
</feature>
<evidence type="ECO:0000259" key="18">
    <source>
        <dbReference type="PROSITE" id="PS50137"/>
    </source>
</evidence>
<comment type="similarity">
    <text evidence="15 16">Belongs to the helicase family. Dicer subfamily.</text>
</comment>
<dbReference type="PROSITE" id="PS50821">
    <property type="entry name" value="PAZ"/>
    <property type="match status" value="1"/>
</dbReference>
<dbReference type="InterPro" id="IPR036389">
    <property type="entry name" value="RNase_III_sf"/>
</dbReference>
<evidence type="ECO:0000259" key="23">
    <source>
        <dbReference type="PROSITE" id="PS51327"/>
    </source>
</evidence>
<dbReference type="InterPro" id="IPR044441">
    <property type="entry name" value="DICER_DSRM"/>
</dbReference>
<evidence type="ECO:0000256" key="15">
    <source>
        <dbReference type="ARBA" id="ARBA00035116"/>
    </source>
</evidence>
<dbReference type="PANTHER" id="PTHR14950">
    <property type="entry name" value="DICER-RELATED"/>
    <property type="match status" value="1"/>
</dbReference>
<dbReference type="GO" id="GO:0004386">
    <property type="term" value="F:helicase activity"/>
    <property type="evidence" value="ECO:0007669"/>
    <property type="project" value="UniProtKB-KW"/>
</dbReference>
<dbReference type="InterPro" id="IPR014001">
    <property type="entry name" value="Helicase_ATP-bd"/>
</dbReference>
<dbReference type="PROSITE" id="PS50137">
    <property type="entry name" value="DS_RBD"/>
    <property type="match status" value="1"/>
</dbReference>
<dbReference type="GO" id="GO:0003677">
    <property type="term" value="F:DNA binding"/>
    <property type="evidence" value="ECO:0007669"/>
    <property type="project" value="InterPro"/>
</dbReference>
<evidence type="ECO:0000256" key="6">
    <source>
        <dbReference type="ARBA" id="ARBA00022741"/>
    </source>
</evidence>
<dbReference type="InterPro" id="IPR006935">
    <property type="entry name" value="Helicase/UvrB_N"/>
</dbReference>
<keyword evidence="4" id="KW-0479">Metal-binding</keyword>
<dbReference type="GO" id="GO:0031054">
    <property type="term" value="P:pre-miRNA processing"/>
    <property type="evidence" value="ECO:0007669"/>
    <property type="project" value="InterPro"/>
</dbReference>
<dbReference type="CDD" id="cd18034">
    <property type="entry name" value="DEXHc_dicer"/>
    <property type="match status" value="1"/>
</dbReference>
<feature type="region of interest" description="Disordered" evidence="17">
    <location>
        <begin position="1022"/>
        <end position="1047"/>
    </location>
</feature>
<dbReference type="InParanoid" id="A0A6J0BDS9"/>
<dbReference type="Pfam" id="PF00636">
    <property type="entry name" value="Ribonuclease_3"/>
    <property type="match status" value="2"/>
</dbReference>
<dbReference type="Pfam" id="PF20931">
    <property type="entry name" value="Dicer_platform"/>
    <property type="match status" value="1"/>
</dbReference>
<dbReference type="Gene3D" id="3.40.50.300">
    <property type="entry name" value="P-loop containing nucleotide triphosphate hydrolases"/>
    <property type="match status" value="2"/>
</dbReference>
<evidence type="ECO:0000256" key="9">
    <source>
        <dbReference type="ARBA" id="ARBA00022806"/>
    </source>
</evidence>
<dbReference type="GO" id="GO:0004525">
    <property type="term" value="F:ribonuclease III activity"/>
    <property type="evidence" value="ECO:0007669"/>
    <property type="project" value="InterPro"/>
</dbReference>
<dbReference type="GO" id="GO:0005634">
    <property type="term" value="C:nucleus"/>
    <property type="evidence" value="ECO:0007669"/>
    <property type="project" value="TreeGrafter"/>
</dbReference>
<dbReference type="Gene3D" id="2.170.260.10">
    <property type="entry name" value="paz domain"/>
    <property type="match status" value="1"/>
</dbReference>
<keyword evidence="13" id="KW-0943">RNA-mediated gene silencing</keyword>
<dbReference type="CDD" id="cd15903">
    <property type="entry name" value="Dicer_PBD"/>
    <property type="match status" value="1"/>
</dbReference>
<dbReference type="Pfam" id="PF02170">
    <property type="entry name" value="PAZ"/>
    <property type="match status" value="1"/>
</dbReference>
<dbReference type="SUPFAM" id="SSF54768">
    <property type="entry name" value="dsRNA-binding domain-like"/>
    <property type="match status" value="1"/>
</dbReference>
<dbReference type="GO" id="GO:0005524">
    <property type="term" value="F:ATP binding"/>
    <property type="evidence" value="ECO:0007669"/>
    <property type="project" value="UniProtKB-KW"/>
</dbReference>
<evidence type="ECO:0000256" key="10">
    <source>
        <dbReference type="ARBA" id="ARBA00022840"/>
    </source>
</evidence>
<dbReference type="InterPro" id="IPR014720">
    <property type="entry name" value="dsRBD_dom"/>
</dbReference>
<accession>A0A6J0BDS9</accession>
<dbReference type="PROSITE" id="PS51194">
    <property type="entry name" value="HELICASE_CTER"/>
    <property type="match status" value="1"/>
</dbReference>
<gene>
    <name evidence="25 26 27" type="primary">LOC107218481</name>
</gene>
<name>A0A6J0BDS9_NEOLC</name>
<dbReference type="InterPro" id="IPR048513">
    <property type="entry name" value="Dicer_PBD"/>
</dbReference>
<protein>
    <submittedName>
        <fullName evidence="25 26 27">Endoribonuclease Dicer</fullName>
    </submittedName>
</protein>
<evidence type="ECO:0000256" key="4">
    <source>
        <dbReference type="ARBA" id="ARBA00022723"/>
    </source>
</evidence>
<evidence type="ECO:0000313" key="26">
    <source>
        <dbReference type="RefSeq" id="XP_046601010.1"/>
    </source>
</evidence>
<evidence type="ECO:0000256" key="17">
    <source>
        <dbReference type="SAM" id="MobiDB-lite"/>
    </source>
</evidence>
<evidence type="ECO:0000259" key="21">
    <source>
        <dbReference type="PROSITE" id="PS51192"/>
    </source>
</evidence>
<keyword evidence="9" id="KW-0347">Helicase</keyword>
<keyword evidence="3" id="KW-0540">Nuclease</keyword>
<dbReference type="GO" id="GO:0005737">
    <property type="term" value="C:cytoplasm"/>
    <property type="evidence" value="ECO:0007669"/>
    <property type="project" value="TreeGrafter"/>
</dbReference>
<keyword evidence="6" id="KW-0547">Nucleotide-binding</keyword>
<evidence type="ECO:0000256" key="1">
    <source>
        <dbReference type="ARBA" id="ARBA00001936"/>
    </source>
</evidence>
<evidence type="ECO:0000256" key="5">
    <source>
        <dbReference type="ARBA" id="ARBA00022737"/>
    </source>
</evidence>
<dbReference type="KEGG" id="nlo:107218481"/>
<dbReference type="Pfam" id="PF04851">
    <property type="entry name" value="ResIII"/>
    <property type="match status" value="1"/>
</dbReference>
<comment type="cofactor">
    <cofactor evidence="1">
        <name>Mn(2+)</name>
        <dbReference type="ChEBI" id="CHEBI:29035"/>
    </cofactor>
</comment>
<evidence type="ECO:0000256" key="12">
    <source>
        <dbReference type="ARBA" id="ARBA00022884"/>
    </source>
</evidence>
<dbReference type="InterPro" id="IPR003100">
    <property type="entry name" value="PAZ_dom"/>
</dbReference>
<dbReference type="InterPro" id="IPR005034">
    <property type="entry name" value="Dicer_dimerisation"/>
</dbReference>
<dbReference type="SUPFAM" id="SSF69065">
    <property type="entry name" value="RNase III domain-like"/>
    <property type="match status" value="2"/>
</dbReference>
<dbReference type="PANTHER" id="PTHR14950:SF36">
    <property type="entry name" value="ENDORIBONUCLEASE DCR-2"/>
    <property type="match status" value="1"/>
</dbReference>
<dbReference type="InterPro" id="IPR011907">
    <property type="entry name" value="RNase_III"/>
</dbReference>
<dbReference type="Pfam" id="PF20932">
    <property type="entry name" value="Dicer_dsRBD"/>
    <property type="match status" value="1"/>
</dbReference>
<evidence type="ECO:0000256" key="16">
    <source>
        <dbReference type="PROSITE-ProRule" id="PRU00657"/>
    </source>
</evidence>
<dbReference type="GO" id="GO:0006309">
    <property type="term" value="P:apoptotic DNA fragmentation"/>
    <property type="evidence" value="ECO:0007669"/>
    <property type="project" value="TreeGrafter"/>
</dbReference>
<dbReference type="GeneID" id="107218481"/>
<dbReference type="InterPro" id="IPR000999">
    <property type="entry name" value="RNase_III_dom"/>
</dbReference>
<feature type="domain" description="RNase III" evidence="19">
    <location>
        <begin position="1359"/>
        <end position="1518"/>
    </location>
</feature>
<dbReference type="SMART" id="SM00535">
    <property type="entry name" value="RIBOc"/>
    <property type="match status" value="2"/>
</dbReference>
<dbReference type="SMART" id="SM00490">
    <property type="entry name" value="HELICc"/>
    <property type="match status" value="1"/>
</dbReference>
<dbReference type="InterPro" id="IPR038248">
    <property type="entry name" value="Dicer_dimer_sf"/>
</dbReference>
<dbReference type="Gene3D" id="3.30.160.20">
    <property type="match status" value="1"/>
</dbReference>
<evidence type="ECO:0000256" key="3">
    <source>
        <dbReference type="ARBA" id="ARBA00022722"/>
    </source>
</evidence>
<dbReference type="InterPro" id="IPR048512">
    <property type="entry name" value="Dicer_platform"/>
</dbReference>
<dbReference type="FunCoup" id="A0A6J0BDS9">
    <property type="interactions" value="117"/>
</dbReference>
<dbReference type="PROSITE" id="PS51192">
    <property type="entry name" value="HELICASE_ATP_BIND_1"/>
    <property type="match status" value="1"/>
</dbReference>
<evidence type="ECO:0000313" key="24">
    <source>
        <dbReference type="Proteomes" id="UP000829291"/>
    </source>
</evidence>
<dbReference type="GO" id="GO:0004530">
    <property type="term" value="F:deoxyribonuclease I activity"/>
    <property type="evidence" value="ECO:0007669"/>
    <property type="project" value="TreeGrafter"/>
</dbReference>
<dbReference type="PROSITE" id="PS50142">
    <property type="entry name" value="RNASE_3_2"/>
    <property type="match status" value="2"/>
</dbReference>
<keyword evidence="11" id="KW-0460">Magnesium</keyword>
<keyword evidence="8" id="KW-0378">Hydrolase</keyword>
<dbReference type="Gene3D" id="1.10.1520.10">
    <property type="entry name" value="Ribonuclease III domain"/>
    <property type="match status" value="2"/>
</dbReference>
<dbReference type="RefSeq" id="XP_015511858.1">
    <property type="nucleotide sequence ID" value="XM_015656372.1"/>
</dbReference>
<dbReference type="FunFam" id="1.10.1520.10:FF:000005">
    <property type="entry name" value="Putative endoribonuclease dicer"/>
    <property type="match status" value="1"/>
</dbReference>
<evidence type="ECO:0000313" key="27">
    <source>
        <dbReference type="RefSeq" id="XP_046601011.1"/>
    </source>
</evidence>
<keyword evidence="12 16" id="KW-0694">RNA-binding</keyword>
<evidence type="ECO:0000256" key="14">
    <source>
        <dbReference type="ARBA" id="ARBA00023211"/>
    </source>
</evidence>
<keyword evidence="10" id="KW-0067">ATP-binding</keyword>
<dbReference type="SUPFAM" id="SSF52540">
    <property type="entry name" value="P-loop containing nucleoside triphosphate hydrolases"/>
    <property type="match status" value="1"/>
</dbReference>
<dbReference type="InterPro" id="IPR001650">
    <property type="entry name" value="Helicase_C-like"/>
</dbReference>
<dbReference type="RefSeq" id="XP_046601010.1">
    <property type="nucleotide sequence ID" value="XM_046745054.1"/>
</dbReference>
<evidence type="ECO:0000256" key="2">
    <source>
        <dbReference type="ARBA" id="ARBA00001946"/>
    </source>
</evidence>
<dbReference type="CTD" id="36993"/>
<evidence type="ECO:0000259" key="20">
    <source>
        <dbReference type="PROSITE" id="PS50821"/>
    </source>
</evidence>
<dbReference type="GO" id="GO:0006364">
    <property type="term" value="P:rRNA processing"/>
    <property type="evidence" value="ECO:0007669"/>
    <property type="project" value="InterPro"/>
</dbReference>
<feature type="domain" description="RNase III" evidence="19">
    <location>
        <begin position="1130"/>
        <end position="1314"/>
    </location>
</feature>
<dbReference type="PROSITE" id="PS51327">
    <property type="entry name" value="DICER_DSRBF"/>
    <property type="match status" value="1"/>
</dbReference>
<evidence type="ECO:0000259" key="19">
    <source>
        <dbReference type="PROSITE" id="PS50142"/>
    </source>
</evidence>
<dbReference type="Proteomes" id="UP000829291">
    <property type="component" value="Chromosome 7"/>
</dbReference>
<comment type="cofactor">
    <cofactor evidence="2">
        <name>Mg(2+)</name>
        <dbReference type="ChEBI" id="CHEBI:18420"/>
    </cofactor>
</comment>
<dbReference type="SMART" id="SM00487">
    <property type="entry name" value="DEXDc"/>
    <property type="match status" value="1"/>
</dbReference>
<feature type="domain" description="Helicase ATP-binding" evidence="21">
    <location>
        <begin position="17"/>
        <end position="195"/>
    </location>
</feature>
<dbReference type="PROSITE" id="PS00517">
    <property type="entry name" value="RNASE_3_1"/>
    <property type="match status" value="1"/>
</dbReference>
<dbReference type="GO" id="GO:0070578">
    <property type="term" value="C:RISC-loading complex"/>
    <property type="evidence" value="ECO:0007669"/>
    <property type="project" value="TreeGrafter"/>
</dbReference>
<evidence type="ECO:0000256" key="13">
    <source>
        <dbReference type="ARBA" id="ARBA00023158"/>
    </source>
</evidence>
<keyword evidence="5" id="KW-0677">Repeat</keyword>
<keyword evidence="7" id="KW-0255">Endonuclease</keyword>
<dbReference type="Pfam" id="PF00271">
    <property type="entry name" value="Helicase_C"/>
    <property type="match status" value="1"/>
</dbReference>
<feature type="domain" description="DRBM" evidence="18">
    <location>
        <begin position="1591"/>
        <end position="1613"/>
    </location>
</feature>